<dbReference type="InterPro" id="IPR011990">
    <property type="entry name" value="TPR-like_helical_dom_sf"/>
</dbReference>
<dbReference type="OrthoDB" id="668540at2759"/>
<dbReference type="InterPro" id="IPR033712">
    <property type="entry name" value="Pumilio_RNA-bd"/>
</dbReference>
<dbReference type="InterPro" id="IPR019734">
    <property type="entry name" value="TPR_rpt"/>
</dbReference>
<dbReference type="InterPro" id="IPR033133">
    <property type="entry name" value="PUM-HD"/>
</dbReference>
<dbReference type="GO" id="GO:0003729">
    <property type="term" value="F:mRNA binding"/>
    <property type="evidence" value="ECO:0007669"/>
    <property type="project" value="TreeGrafter"/>
</dbReference>
<keyword evidence="2" id="KW-0810">Translation regulation</keyword>
<feature type="repeat" description="Pumilio" evidence="4">
    <location>
        <begin position="590"/>
        <end position="625"/>
    </location>
</feature>
<feature type="repeat" description="Pumilio" evidence="4">
    <location>
        <begin position="626"/>
        <end position="661"/>
    </location>
</feature>
<organism evidence="10 11">
    <name type="scientific">Tetracentron sinense</name>
    <name type="common">Spur-leaf</name>
    <dbReference type="NCBI Taxonomy" id="13715"/>
    <lineage>
        <taxon>Eukaryota</taxon>
        <taxon>Viridiplantae</taxon>
        <taxon>Streptophyta</taxon>
        <taxon>Embryophyta</taxon>
        <taxon>Tracheophyta</taxon>
        <taxon>Spermatophyta</taxon>
        <taxon>Magnoliopsida</taxon>
        <taxon>Trochodendrales</taxon>
        <taxon>Trochodendraceae</taxon>
        <taxon>Tetracentron</taxon>
    </lineage>
</organism>
<dbReference type="PANTHER" id="PTHR12537:SF191">
    <property type="entry name" value="PUMILIO-LIKE 12"/>
    <property type="match status" value="1"/>
</dbReference>
<dbReference type="InterPro" id="IPR016024">
    <property type="entry name" value="ARM-type_fold"/>
</dbReference>
<sequence length="1194" mass="133180">MEGGRTEQEYDEFEMLLGEIPNVTSGNPHPEDSRPTNSLADVERIPLKEKERNSSLPATFTNFYQSSQATSPSSNAAFYGGLPFEIPGAACVNSSRGLCNDKHQINGSLDGATFEISGAACVNSSRGSVIEKHQANGSLDGAKPTVKNGHQSPFKNIDREDPNQPNYQSLTSAFAELSFKDGITMEAASHPMVNYKTLLNNPFSLEGQYPSCLKKPPSNLDSGGMVIPPSHFPNTLNGMNMLSPTPNGLDKFDAEMNGQESAKFLKLDVLELKKQKPDSTQLINNFSGDMGEQGQNLSAYSGAMPLDRGMQTFQVLSGGPVPRVEFPVTPYQQQYFLDAQSPLPYMQPQQLSQSHITWRHMEEEQYYRRHQQFMYLQQLRNQQSEAQHTIQASGNATTGQRNLRQPYFDMPISHQLEKSNQEPLWNNAAFPRGFNQSDLTLMCSGLCCYHAQGFCGRGESCLFPHGEKQTTASSLAHPPPALSAKDFDAIQVLDKVGKQSFPEKILTRLHGLNSLRVIKPGSVGGHESLNHVNSNGRVFSNGHFHPNASILKARSFQLDGRSLQGSSPDTIDLRHNNLRSQPQKYNSVDEVTGRIYLMAKDQHGCRFLQRNFTEGTAEDVEKIFLEIIGHIVELMTDPFGNYLVQKLLEVCDEDQRMQILHAITRKSGDLARISCDMHGTRAVQKVIETLKSPEQFSMVVASLKPDIVTLIKDMNGNHVAQRCLQYLMPEYSEFLFEAATAHCVELATDKHGCCVLQKCLSHRDGEQRCHLISEIASNALILSQDPFGNYVVQYIFELRVPWATIEVLNQLEGNYGYLAMQKYSSNVVEKCLKYAEERRPCIIQELINNSRLDQILHDPFGNYVIQAALNNSKGALHIALVEAIRPYVPSLRTSPYGKKFWKSSNMVALHVLSAFSALKADESATEASKSGSEGGGEGDEQYEEYEVELDQPYGLKFAKGRDGGTYIDAIALGGSADKTGLFTVGDKVLATSAVFGTEIWPAAEYGRTMYTIRQRVGPLLMKMQKGNGKLDNTGQLTEKEIIRAERNSGVISNRVREIQMQNYLKKKEQKERREQDLREGLQLYKSGKYEEALEKFESVLGSKPEPNEASVASYNVACCYSKLNQIIVIKAGLSALEDALEEGYENFKRIRTDPDLANLRTSEEFESQLKRFDESFINENAINAIKSLFGFNKK</sequence>
<keyword evidence="1" id="KW-0677">Repeat</keyword>
<evidence type="ECO:0000256" key="1">
    <source>
        <dbReference type="ARBA" id="ARBA00022737"/>
    </source>
</evidence>
<dbReference type="Proteomes" id="UP000655225">
    <property type="component" value="Unassembled WGS sequence"/>
</dbReference>
<feature type="repeat" description="Pumilio" evidence="4">
    <location>
        <begin position="662"/>
        <end position="701"/>
    </location>
</feature>
<dbReference type="FunFam" id="1.25.10.10:FF:000237">
    <property type="entry name" value="Pumilio homolog 9"/>
    <property type="match status" value="1"/>
</dbReference>
<comment type="caution">
    <text evidence="10">The sequence shown here is derived from an EMBL/GenBank/DDBJ whole genome shotgun (WGS) entry which is preliminary data.</text>
</comment>
<evidence type="ECO:0000259" key="8">
    <source>
        <dbReference type="PROSITE" id="PS50103"/>
    </source>
</evidence>
<name>A0A834Z056_TETSI</name>
<comment type="function">
    <text evidence="3">Sequence-specific RNA-binding protein that regulates translation and mRNA stability by binding the 3'-UTR of target mRNAs.</text>
</comment>
<dbReference type="InterPro" id="IPR001313">
    <property type="entry name" value="Pumilio_RNA-bd_rpt"/>
</dbReference>
<dbReference type="SUPFAM" id="SSF48452">
    <property type="entry name" value="TPR-like"/>
    <property type="match status" value="1"/>
</dbReference>
<keyword evidence="11" id="KW-1185">Reference proteome</keyword>
<dbReference type="InterPro" id="IPR011989">
    <property type="entry name" value="ARM-like"/>
</dbReference>
<proteinExistence type="predicted"/>
<evidence type="ECO:0000256" key="3">
    <source>
        <dbReference type="ARBA" id="ARBA00058490"/>
    </source>
</evidence>
<dbReference type="PROSITE" id="PS50302">
    <property type="entry name" value="PUM"/>
    <property type="match status" value="6"/>
</dbReference>
<evidence type="ECO:0000256" key="2">
    <source>
        <dbReference type="ARBA" id="ARBA00022845"/>
    </source>
</evidence>
<dbReference type="GO" id="GO:0006417">
    <property type="term" value="P:regulation of translation"/>
    <property type="evidence" value="ECO:0007669"/>
    <property type="project" value="UniProtKB-KW"/>
</dbReference>
<evidence type="ECO:0000256" key="6">
    <source>
        <dbReference type="PROSITE-ProRule" id="PRU00723"/>
    </source>
</evidence>
<dbReference type="GO" id="GO:0005737">
    <property type="term" value="C:cytoplasm"/>
    <property type="evidence" value="ECO:0007669"/>
    <property type="project" value="TreeGrafter"/>
</dbReference>
<dbReference type="PROSITE" id="PS50103">
    <property type="entry name" value="ZF_C3H1"/>
    <property type="match status" value="1"/>
</dbReference>
<dbReference type="AlphaFoldDB" id="A0A834Z056"/>
<feature type="repeat" description="Pumilio" evidence="4">
    <location>
        <begin position="774"/>
        <end position="809"/>
    </location>
</feature>
<dbReference type="PANTHER" id="PTHR12537">
    <property type="entry name" value="RNA BINDING PROTEIN PUMILIO-RELATED"/>
    <property type="match status" value="1"/>
</dbReference>
<dbReference type="SUPFAM" id="SSF50156">
    <property type="entry name" value="PDZ domain-like"/>
    <property type="match status" value="1"/>
</dbReference>
<feature type="repeat" description="Pumilio" evidence="4">
    <location>
        <begin position="845"/>
        <end position="882"/>
    </location>
</feature>
<keyword evidence="5" id="KW-0802">TPR repeat</keyword>
<dbReference type="OMA" id="GSHCRYY"/>
<accession>A0A834Z056</accession>
<feature type="domain" description="C3H1-type" evidence="8">
    <location>
        <begin position="446"/>
        <end position="468"/>
    </location>
</feature>
<reference evidence="10 11" key="1">
    <citation type="submission" date="2020-04" db="EMBL/GenBank/DDBJ databases">
        <title>Plant Genome Project.</title>
        <authorList>
            <person name="Zhang R.-G."/>
        </authorList>
    </citation>
    <scope>NUCLEOTIDE SEQUENCE [LARGE SCALE GENOMIC DNA]</scope>
    <source>
        <strain evidence="10">YNK0</strain>
        <tissue evidence="10">Leaf</tissue>
    </source>
</reference>
<keyword evidence="6" id="KW-0863">Zinc-finger</keyword>
<dbReference type="SUPFAM" id="SSF48371">
    <property type="entry name" value="ARM repeat"/>
    <property type="match status" value="1"/>
</dbReference>
<dbReference type="NCBIfam" id="NF047558">
    <property type="entry name" value="TPR_END_plus"/>
    <property type="match status" value="1"/>
</dbReference>
<dbReference type="Pfam" id="PF00806">
    <property type="entry name" value="PUF"/>
    <property type="match status" value="8"/>
</dbReference>
<feature type="region of interest" description="Disordered" evidence="7">
    <location>
        <begin position="18"/>
        <end position="42"/>
    </location>
</feature>
<protein>
    <submittedName>
        <fullName evidence="10">Uncharacterized protein</fullName>
    </submittedName>
</protein>
<keyword evidence="6" id="KW-0862">Zinc</keyword>
<dbReference type="PROSITE" id="PS50005">
    <property type="entry name" value="TPR"/>
    <property type="match status" value="1"/>
</dbReference>
<gene>
    <name evidence="10" type="ORF">HHK36_017525</name>
</gene>
<evidence type="ECO:0000259" key="9">
    <source>
        <dbReference type="PROSITE" id="PS50303"/>
    </source>
</evidence>
<keyword evidence="6" id="KW-0479">Metal-binding</keyword>
<dbReference type="InterPro" id="IPR036034">
    <property type="entry name" value="PDZ_sf"/>
</dbReference>
<dbReference type="Gene3D" id="1.25.40.10">
    <property type="entry name" value="Tetratricopeptide repeat domain"/>
    <property type="match status" value="1"/>
</dbReference>
<dbReference type="PROSITE" id="PS50303">
    <property type="entry name" value="PUM_HD"/>
    <property type="match status" value="1"/>
</dbReference>
<feature type="zinc finger region" description="C3H1-type" evidence="6">
    <location>
        <begin position="446"/>
        <end position="468"/>
    </location>
</feature>
<evidence type="ECO:0000256" key="4">
    <source>
        <dbReference type="PROSITE-ProRule" id="PRU00317"/>
    </source>
</evidence>
<dbReference type="EMBL" id="JABCRI010000011">
    <property type="protein sequence ID" value="KAF8398594.1"/>
    <property type="molecule type" value="Genomic_DNA"/>
</dbReference>
<evidence type="ECO:0000256" key="7">
    <source>
        <dbReference type="SAM" id="MobiDB-lite"/>
    </source>
</evidence>
<feature type="repeat" description="Pumilio" evidence="4">
    <location>
        <begin position="737"/>
        <end position="773"/>
    </location>
</feature>
<feature type="repeat" description="TPR" evidence="5">
    <location>
        <begin position="1073"/>
        <end position="1106"/>
    </location>
</feature>
<dbReference type="GO" id="GO:0008270">
    <property type="term" value="F:zinc ion binding"/>
    <property type="evidence" value="ECO:0007669"/>
    <property type="project" value="UniProtKB-KW"/>
</dbReference>
<dbReference type="SMART" id="SM00025">
    <property type="entry name" value="Pumilio"/>
    <property type="match status" value="8"/>
</dbReference>
<feature type="domain" description="PUM-HD" evidence="9">
    <location>
        <begin position="566"/>
        <end position="908"/>
    </location>
</feature>
<dbReference type="InterPro" id="IPR000571">
    <property type="entry name" value="Znf_CCCH"/>
</dbReference>
<evidence type="ECO:0000256" key="5">
    <source>
        <dbReference type="PROSITE-ProRule" id="PRU00339"/>
    </source>
</evidence>
<dbReference type="CDD" id="cd07920">
    <property type="entry name" value="Pumilio"/>
    <property type="match status" value="1"/>
</dbReference>
<evidence type="ECO:0000313" key="10">
    <source>
        <dbReference type="EMBL" id="KAF8398594.1"/>
    </source>
</evidence>
<evidence type="ECO:0000313" key="11">
    <source>
        <dbReference type="Proteomes" id="UP000655225"/>
    </source>
</evidence>
<dbReference type="Gene3D" id="1.25.10.10">
    <property type="entry name" value="Leucine-rich Repeat Variant"/>
    <property type="match status" value="1"/>
</dbReference>